<sequence>MEEMKSEEAERRLPEIDIHGTAFIVDVAFSELREKGKADNCISFHELDNVPSGGYFLWYDKKRKQAADIYSDDSQVVAVHLDEMVKNDPLGMSSKYGIALADLPERDVDCRFDASILARRENEVPIVKILDNHYLMDIPSGILKPLDKAGPTINMREFSWDGNVDKSFFYYDYEERKRVIIPPDIMEEPKNVVLVVLPNIFFMDREFPQNVLRDQGSATPQTYYPTRVFPLSETIIPALIEENKRMSTARVPKKGFHI</sequence>
<dbReference type="STRING" id="407022.SAMN05661044_00627"/>
<protein>
    <submittedName>
        <fullName evidence="1">Uncharacterized protein</fullName>
    </submittedName>
</protein>
<evidence type="ECO:0000313" key="2">
    <source>
        <dbReference type="Proteomes" id="UP000199421"/>
    </source>
</evidence>
<dbReference type="RefSeq" id="WP_093318179.1">
    <property type="nucleotide sequence ID" value="NZ_FOAF01000001.1"/>
</dbReference>
<keyword evidence="2" id="KW-1185">Reference proteome</keyword>
<dbReference type="Proteomes" id="UP000199421">
    <property type="component" value="Unassembled WGS sequence"/>
</dbReference>
<dbReference type="AlphaFoldDB" id="A0A1H7IB64"/>
<dbReference type="OrthoDB" id="771660at2"/>
<organism evidence="1 2">
    <name type="scientific">Olivibacter domesticus</name>
    <name type="common">Pseudosphingobacterium domesticum</name>
    <dbReference type="NCBI Taxonomy" id="407022"/>
    <lineage>
        <taxon>Bacteria</taxon>
        <taxon>Pseudomonadati</taxon>
        <taxon>Bacteroidota</taxon>
        <taxon>Sphingobacteriia</taxon>
        <taxon>Sphingobacteriales</taxon>
        <taxon>Sphingobacteriaceae</taxon>
        <taxon>Olivibacter</taxon>
    </lineage>
</organism>
<name>A0A1H7IB64_OLID1</name>
<accession>A0A1H7IB64</accession>
<proteinExistence type="predicted"/>
<dbReference type="EMBL" id="FOAF01000001">
    <property type="protein sequence ID" value="SEK59112.1"/>
    <property type="molecule type" value="Genomic_DNA"/>
</dbReference>
<gene>
    <name evidence="1" type="ORF">SAMN05661044_00627</name>
</gene>
<reference evidence="2" key="1">
    <citation type="submission" date="2016-10" db="EMBL/GenBank/DDBJ databases">
        <authorList>
            <person name="Varghese N."/>
            <person name="Submissions S."/>
        </authorList>
    </citation>
    <scope>NUCLEOTIDE SEQUENCE [LARGE SCALE GENOMIC DNA]</scope>
    <source>
        <strain evidence="2">DSM 18733</strain>
    </source>
</reference>
<evidence type="ECO:0000313" key="1">
    <source>
        <dbReference type="EMBL" id="SEK59112.1"/>
    </source>
</evidence>